<evidence type="ECO:0000313" key="1">
    <source>
        <dbReference type="EMBL" id="MPM40112.1"/>
    </source>
</evidence>
<comment type="caution">
    <text evidence="1">The sequence shown here is derived from an EMBL/GenBank/DDBJ whole genome shotgun (WGS) entry which is preliminary data.</text>
</comment>
<reference evidence="1" key="1">
    <citation type="submission" date="2019-08" db="EMBL/GenBank/DDBJ databases">
        <authorList>
            <person name="Kucharzyk K."/>
            <person name="Murdoch R.W."/>
            <person name="Higgins S."/>
            <person name="Loffler F."/>
        </authorList>
    </citation>
    <scope>NUCLEOTIDE SEQUENCE</scope>
</reference>
<accession>A0A644ZGT8</accession>
<name>A0A644ZGT8_9ZZZZ</name>
<dbReference type="EMBL" id="VSSQ01008878">
    <property type="protein sequence ID" value="MPM40112.1"/>
    <property type="molecule type" value="Genomic_DNA"/>
</dbReference>
<protein>
    <submittedName>
        <fullName evidence="1">Uncharacterized protein</fullName>
    </submittedName>
</protein>
<organism evidence="1">
    <name type="scientific">bioreactor metagenome</name>
    <dbReference type="NCBI Taxonomy" id="1076179"/>
    <lineage>
        <taxon>unclassified sequences</taxon>
        <taxon>metagenomes</taxon>
        <taxon>ecological metagenomes</taxon>
    </lineage>
</organism>
<gene>
    <name evidence="1" type="ORF">SDC9_86750</name>
</gene>
<sequence length="92" mass="9976">MPPNQRRDIFDPFVIIGKFGQKALGKPAADPVMVIGGNFPVPVSCGIGFADIMQEGRPHKNGGIAAFVFPFCRLVHHQKGMVPYVPFGMVLP</sequence>
<dbReference type="AlphaFoldDB" id="A0A644ZGT8"/>
<proteinExistence type="predicted"/>